<dbReference type="OrthoDB" id="1607513at2759"/>
<gene>
    <name evidence="1" type="ORF">BpHYR1_042043</name>
</gene>
<evidence type="ECO:0000313" key="2">
    <source>
        <dbReference type="Proteomes" id="UP000276133"/>
    </source>
</evidence>
<evidence type="ECO:0000313" key="1">
    <source>
        <dbReference type="EMBL" id="RNA00481.1"/>
    </source>
</evidence>
<proteinExistence type="predicted"/>
<protein>
    <submittedName>
        <fullName evidence="1">Uncharacterized protein</fullName>
    </submittedName>
</protein>
<reference evidence="1 2" key="1">
    <citation type="journal article" date="2018" name="Sci. Rep.">
        <title>Genomic signatures of local adaptation to the degree of environmental predictability in rotifers.</title>
        <authorList>
            <person name="Franch-Gras L."/>
            <person name="Hahn C."/>
            <person name="Garcia-Roger E.M."/>
            <person name="Carmona M.J."/>
            <person name="Serra M."/>
            <person name="Gomez A."/>
        </authorList>
    </citation>
    <scope>NUCLEOTIDE SEQUENCE [LARGE SCALE GENOMIC DNA]</scope>
    <source>
        <strain evidence="1">HYR1</strain>
    </source>
</reference>
<accession>A0A3M7PNZ8</accession>
<dbReference type="Proteomes" id="UP000276133">
    <property type="component" value="Unassembled WGS sequence"/>
</dbReference>
<name>A0A3M7PNZ8_BRAPC</name>
<comment type="caution">
    <text evidence="1">The sequence shown here is derived from an EMBL/GenBank/DDBJ whole genome shotgun (WGS) entry which is preliminary data.</text>
</comment>
<dbReference type="EMBL" id="REGN01009725">
    <property type="protein sequence ID" value="RNA00481.1"/>
    <property type="molecule type" value="Genomic_DNA"/>
</dbReference>
<sequence length="76" mass="8786">MLPQIKKKLKINLERILKDAHLICLITDLVIRMRKIPGHATAETIKNYLENIINHFEFDKTKITGVVCDQISSLRS</sequence>
<organism evidence="1 2">
    <name type="scientific">Brachionus plicatilis</name>
    <name type="common">Marine rotifer</name>
    <name type="synonym">Brachionus muelleri</name>
    <dbReference type="NCBI Taxonomy" id="10195"/>
    <lineage>
        <taxon>Eukaryota</taxon>
        <taxon>Metazoa</taxon>
        <taxon>Spiralia</taxon>
        <taxon>Gnathifera</taxon>
        <taxon>Rotifera</taxon>
        <taxon>Eurotatoria</taxon>
        <taxon>Monogononta</taxon>
        <taxon>Pseudotrocha</taxon>
        <taxon>Ploima</taxon>
        <taxon>Brachionidae</taxon>
        <taxon>Brachionus</taxon>
    </lineage>
</organism>
<keyword evidence="2" id="KW-1185">Reference proteome</keyword>
<dbReference type="AlphaFoldDB" id="A0A3M7PNZ8"/>